<organism evidence="6 7">
    <name type="scientific">Geothrix edaphica</name>
    <dbReference type="NCBI Taxonomy" id="2927976"/>
    <lineage>
        <taxon>Bacteria</taxon>
        <taxon>Pseudomonadati</taxon>
        <taxon>Acidobacteriota</taxon>
        <taxon>Holophagae</taxon>
        <taxon>Holophagales</taxon>
        <taxon>Holophagaceae</taxon>
        <taxon>Geothrix</taxon>
    </lineage>
</organism>
<keyword evidence="7" id="KW-1185">Reference proteome</keyword>
<reference evidence="6" key="1">
    <citation type="journal article" date="2023" name="Antonie Van Leeuwenhoek">
        <title>Mesoterricola silvestris gen. nov., sp. nov., Mesoterricola sediminis sp. nov., Geothrix oryzae sp. nov., Geothrix edaphica sp. nov., Geothrix rubra sp. nov., and Geothrix limicola sp. nov., six novel members of Acidobacteriota isolated from soils.</title>
        <authorList>
            <person name="Itoh H."/>
            <person name="Sugisawa Y."/>
            <person name="Mise K."/>
            <person name="Xu Z."/>
            <person name="Kuniyasu M."/>
            <person name="Ushijima N."/>
            <person name="Kawano K."/>
            <person name="Kobayashi E."/>
            <person name="Shiratori Y."/>
            <person name="Masuda Y."/>
            <person name="Senoo K."/>
        </authorList>
    </citation>
    <scope>NUCLEOTIDE SEQUENCE</scope>
    <source>
        <strain evidence="6">Red802</strain>
    </source>
</reference>
<feature type="transmembrane region" description="Helical" evidence="5">
    <location>
        <begin position="50"/>
        <end position="69"/>
    </location>
</feature>
<comment type="subcellular location">
    <subcellularLocation>
        <location evidence="5">Cell membrane</location>
        <topology evidence="5">Multi-pass membrane protein</topology>
    </subcellularLocation>
    <subcellularLocation>
        <location evidence="1">Membrane</location>
        <topology evidence="1">Multi-pass membrane protein</topology>
    </subcellularLocation>
</comment>
<dbReference type="PANTHER" id="PTHR43701">
    <property type="entry name" value="MEMBRANE TRANSPORTER PROTEIN MJ0441-RELATED"/>
    <property type="match status" value="1"/>
</dbReference>
<feature type="transmembrane region" description="Helical" evidence="5">
    <location>
        <begin position="143"/>
        <end position="174"/>
    </location>
</feature>
<feature type="transmembrane region" description="Helical" evidence="5">
    <location>
        <begin position="245"/>
        <end position="261"/>
    </location>
</feature>
<dbReference type="RefSeq" id="WP_285608821.1">
    <property type="nucleotide sequence ID" value="NZ_BSDC01000002.1"/>
</dbReference>
<evidence type="ECO:0000256" key="2">
    <source>
        <dbReference type="ARBA" id="ARBA00022692"/>
    </source>
</evidence>
<comment type="similarity">
    <text evidence="5">Belongs to the 4-toluene sulfonate uptake permease (TSUP) (TC 2.A.102) family.</text>
</comment>
<dbReference type="InterPro" id="IPR002781">
    <property type="entry name" value="TM_pro_TauE-like"/>
</dbReference>
<dbReference type="InterPro" id="IPR051598">
    <property type="entry name" value="TSUP/Inactive_protease-like"/>
</dbReference>
<comment type="caution">
    <text evidence="6">The sequence shown here is derived from an EMBL/GenBank/DDBJ whole genome shotgun (WGS) entry which is preliminary data.</text>
</comment>
<evidence type="ECO:0000313" key="7">
    <source>
        <dbReference type="Proteomes" id="UP001165044"/>
    </source>
</evidence>
<feature type="transmembrane region" description="Helical" evidence="5">
    <location>
        <begin position="211"/>
        <end position="233"/>
    </location>
</feature>
<dbReference type="Proteomes" id="UP001165044">
    <property type="component" value="Unassembled WGS sequence"/>
</dbReference>
<evidence type="ECO:0000256" key="1">
    <source>
        <dbReference type="ARBA" id="ARBA00004141"/>
    </source>
</evidence>
<keyword evidence="2 5" id="KW-0812">Transmembrane</keyword>
<evidence type="ECO:0000256" key="5">
    <source>
        <dbReference type="RuleBase" id="RU363041"/>
    </source>
</evidence>
<dbReference type="Pfam" id="PF01925">
    <property type="entry name" value="TauE"/>
    <property type="match status" value="1"/>
</dbReference>
<gene>
    <name evidence="6" type="ORF">GETHED_19570</name>
</gene>
<proteinExistence type="inferred from homology"/>
<accession>A0ABQ5PZ03</accession>
<evidence type="ECO:0000256" key="4">
    <source>
        <dbReference type="ARBA" id="ARBA00023136"/>
    </source>
</evidence>
<dbReference type="PANTHER" id="PTHR43701:SF2">
    <property type="entry name" value="MEMBRANE TRANSPORTER PROTEIN YJNA-RELATED"/>
    <property type="match status" value="1"/>
</dbReference>
<feature type="transmembrane region" description="Helical" evidence="5">
    <location>
        <begin position="20"/>
        <end position="43"/>
    </location>
</feature>
<feature type="transmembrane region" description="Helical" evidence="5">
    <location>
        <begin position="186"/>
        <end position="205"/>
    </location>
</feature>
<sequence length="262" mass="27083">MSPEANHLLAGLGTGLCGGVLSGLFGVGGGVVMVPLLGLVLHLDQHRAQGATLAAMLLPTGLPAVLQYRSRGIHTSLRLVGVLVLAFLFGIYGGARVANLIPSEPLRWGYAAFLVLLALKTFFRRELEPVDRTVEPLDLSTGLWTAGAPIGLLAGVVSGLTGLGGAVVVIPLLASRFRMTQHEAQLTSLAMLLPPIGLPGVYVYAKAQGGLPWGVIAGVALGFAIGALAGARVATRVHGAKLKQSYAVVVLLMALLVVLRGR</sequence>
<name>A0ABQ5PZ03_9BACT</name>
<feature type="transmembrane region" description="Helical" evidence="5">
    <location>
        <begin position="75"/>
        <end position="94"/>
    </location>
</feature>
<keyword evidence="4 5" id="KW-0472">Membrane</keyword>
<evidence type="ECO:0000256" key="3">
    <source>
        <dbReference type="ARBA" id="ARBA00022989"/>
    </source>
</evidence>
<protein>
    <recommendedName>
        <fullName evidence="5">Probable membrane transporter protein</fullName>
    </recommendedName>
</protein>
<keyword evidence="5" id="KW-1003">Cell membrane</keyword>
<evidence type="ECO:0000313" key="6">
    <source>
        <dbReference type="EMBL" id="GLH67593.1"/>
    </source>
</evidence>
<dbReference type="EMBL" id="BSDC01000002">
    <property type="protein sequence ID" value="GLH67593.1"/>
    <property type="molecule type" value="Genomic_DNA"/>
</dbReference>
<keyword evidence="3 5" id="KW-1133">Transmembrane helix</keyword>